<dbReference type="RefSeq" id="WP_283410929.1">
    <property type="nucleotide sequence ID" value="NZ_FXUF01000029.1"/>
</dbReference>
<dbReference type="Proteomes" id="UP001158066">
    <property type="component" value="Unassembled WGS sequence"/>
</dbReference>
<gene>
    <name evidence="1" type="ORF">SAMN06296020_1293</name>
</gene>
<protein>
    <submittedName>
        <fullName evidence="1">Uncharacterized protein</fullName>
    </submittedName>
</protein>
<organism evidence="1 2">
    <name type="scientific">Anoxynatronum buryatiense</name>
    <dbReference type="NCBI Taxonomy" id="489973"/>
    <lineage>
        <taxon>Bacteria</taxon>
        <taxon>Bacillati</taxon>
        <taxon>Bacillota</taxon>
        <taxon>Clostridia</taxon>
        <taxon>Eubacteriales</taxon>
        <taxon>Clostridiaceae</taxon>
        <taxon>Anoxynatronum</taxon>
    </lineage>
</organism>
<evidence type="ECO:0000313" key="1">
    <source>
        <dbReference type="EMBL" id="SMP72439.1"/>
    </source>
</evidence>
<reference evidence="1" key="1">
    <citation type="submission" date="2017-05" db="EMBL/GenBank/DDBJ databases">
        <authorList>
            <person name="Varghese N."/>
            <person name="Submissions S."/>
        </authorList>
    </citation>
    <scope>NUCLEOTIDE SEQUENCE</scope>
    <source>
        <strain evidence="1">Su22</strain>
    </source>
</reference>
<keyword evidence="2" id="KW-1185">Reference proteome</keyword>
<dbReference type="AlphaFoldDB" id="A0AA45WZ65"/>
<dbReference type="EMBL" id="FXUF01000029">
    <property type="protein sequence ID" value="SMP72439.1"/>
    <property type="molecule type" value="Genomic_DNA"/>
</dbReference>
<proteinExistence type="predicted"/>
<evidence type="ECO:0000313" key="2">
    <source>
        <dbReference type="Proteomes" id="UP001158066"/>
    </source>
</evidence>
<sequence length="46" mass="5506">MIYDPLVLENELLIEGFFQEIDDIDARQFDYYGFYCIKLKDDAILP</sequence>
<accession>A0AA45WZ65</accession>
<comment type="caution">
    <text evidence="1">The sequence shown here is derived from an EMBL/GenBank/DDBJ whole genome shotgun (WGS) entry which is preliminary data.</text>
</comment>
<name>A0AA45WZ65_9CLOT</name>